<dbReference type="InterPro" id="IPR032473">
    <property type="entry name" value="Argonaute_Mid_dom"/>
</dbReference>
<dbReference type="EMBL" id="JACAZF010000004">
    <property type="protein sequence ID" value="KAF7307440.1"/>
    <property type="molecule type" value="Genomic_DNA"/>
</dbReference>
<dbReference type="SMART" id="SM01163">
    <property type="entry name" value="DUF1785"/>
    <property type="match status" value="1"/>
</dbReference>
<name>A0A8H6SYE1_9AGAR</name>
<proteinExistence type="predicted"/>
<dbReference type="InterPro" id="IPR032472">
    <property type="entry name" value="ArgoL2"/>
</dbReference>
<dbReference type="InterPro" id="IPR032474">
    <property type="entry name" value="Argonaute_N"/>
</dbReference>
<dbReference type="Pfam" id="PF16486">
    <property type="entry name" value="ArgoN"/>
    <property type="match status" value="1"/>
</dbReference>
<dbReference type="GeneID" id="59344683"/>
<dbReference type="PANTHER" id="PTHR22891">
    <property type="entry name" value="EUKARYOTIC TRANSLATION INITIATION FACTOR 2C"/>
    <property type="match status" value="1"/>
</dbReference>
<dbReference type="OrthoDB" id="10252740at2759"/>
<sequence length="902" mass="99551">MPPRKQPAGAWGNRPPQAQAPRAPAPAAPAAQAPASTFRPPPGHIQTVGAKRPGHGTKGRRFLINVNSFTIDFPDGFIFHYDVISSDKPLPLGLNMDIISALQQAEPKIFENNPASFDGRKNMYTAAELQLDGDGREFDVYLPNTAVISQPKVYKVRIALVAKINNEILHRFVKGKQSEDSTVSTGLQALNIVSRMDPSSKYRSKGRFFYTLDNSLDLRNGLIAVRGYFQSIRPGQGQMLLNIDISTGVMYKAGPLINLCLLFLRERSPQSLTSALNERQRLQLSRFLVGVRVKTKDAGNPNNERTRVIRRLHNQGANEVTFLMREGGLRKTVAQYFEETAHRRLQFPSVLCVEIGQGALIPLELCEVVPGQLIRKEIPDDKKKDLVRFASVAPQQRLQDIQKGLEVLAHGQSKYVIKFGVTVNPRIMQLEARLLDAPRLIYGQGSKQPVVQPSNGMWNMADKKFYEPVTIANWSLIILDPGLPANKKNEIAAGFISGCRTTGITFIREQPATIQQFSAQGTQGFNDRLTAAGREAYQVTKNAPTLFLVVLPDGGNDIYTAVKHWGDIVKGVATQCVKSRNCVGANMQFWANVALKVNGKLGGINVILDPNQNALLADSRFSTVVLGADVMHPGAGTTGRPSYAAVVGSKDLHAAGYVAIHGVQQSRQELITELRSMTKYVLEKHINYRKNTEKASEADAKPKRLMFFRDGVSEGQFQQVLDFELPSIKDACRDLGISPAITLVVVGKRHHNRFFPQNNKDADKSGNCRAGTVLDRGIGHPTMFDFYLQSHGGLLGTSRPAHYSVLYDDNNLNADAMQSFCYALCHVYAGSTRSVSIPPPVYYADKVCARAKIHFDPSRQDTNFSETASTATGTTAATETLDAFKRDFMPVHNLQSERAYFS</sequence>
<protein>
    <submittedName>
        <fullName evidence="4">Protein argonaute-2</fullName>
    </submittedName>
</protein>
<feature type="region of interest" description="Disordered" evidence="1">
    <location>
        <begin position="1"/>
        <end position="57"/>
    </location>
</feature>
<dbReference type="Pfam" id="PF02171">
    <property type="entry name" value="Piwi"/>
    <property type="match status" value="1"/>
</dbReference>
<dbReference type="Proteomes" id="UP000636479">
    <property type="component" value="Unassembled WGS sequence"/>
</dbReference>
<evidence type="ECO:0000259" key="2">
    <source>
        <dbReference type="PROSITE" id="PS50821"/>
    </source>
</evidence>
<dbReference type="Gene3D" id="2.170.260.10">
    <property type="entry name" value="paz domain"/>
    <property type="match status" value="1"/>
</dbReference>
<dbReference type="InterPro" id="IPR012337">
    <property type="entry name" value="RNaseH-like_sf"/>
</dbReference>
<dbReference type="Gene3D" id="3.30.420.10">
    <property type="entry name" value="Ribonuclease H-like superfamily/Ribonuclease H"/>
    <property type="match status" value="1"/>
</dbReference>
<dbReference type="RefSeq" id="XP_037222459.1">
    <property type="nucleotide sequence ID" value="XM_037362167.1"/>
</dbReference>
<organism evidence="4 5">
    <name type="scientific">Mycena indigotica</name>
    <dbReference type="NCBI Taxonomy" id="2126181"/>
    <lineage>
        <taxon>Eukaryota</taxon>
        <taxon>Fungi</taxon>
        <taxon>Dikarya</taxon>
        <taxon>Basidiomycota</taxon>
        <taxon>Agaricomycotina</taxon>
        <taxon>Agaricomycetes</taxon>
        <taxon>Agaricomycetidae</taxon>
        <taxon>Agaricales</taxon>
        <taxon>Marasmiineae</taxon>
        <taxon>Mycenaceae</taxon>
        <taxon>Mycena</taxon>
    </lineage>
</organism>
<dbReference type="GO" id="GO:0003723">
    <property type="term" value="F:RNA binding"/>
    <property type="evidence" value="ECO:0007669"/>
    <property type="project" value="InterPro"/>
</dbReference>
<dbReference type="InterPro" id="IPR036085">
    <property type="entry name" value="PAZ_dom_sf"/>
</dbReference>
<dbReference type="InterPro" id="IPR003100">
    <property type="entry name" value="PAZ_dom"/>
</dbReference>
<dbReference type="Pfam" id="PF08699">
    <property type="entry name" value="ArgoL1"/>
    <property type="match status" value="1"/>
</dbReference>
<comment type="caution">
    <text evidence="4">The sequence shown here is derived from an EMBL/GenBank/DDBJ whole genome shotgun (WGS) entry which is preliminary data.</text>
</comment>
<dbReference type="CDD" id="cd04657">
    <property type="entry name" value="Piwi_ago-like"/>
    <property type="match status" value="1"/>
</dbReference>
<evidence type="ECO:0000259" key="3">
    <source>
        <dbReference type="PROSITE" id="PS50822"/>
    </source>
</evidence>
<dbReference type="CDD" id="cd02846">
    <property type="entry name" value="PAZ_argonaute_like"/>
    <property type="match status" value="1"/>
</dbReference>
<evidence type="ECO:0000313" key="5">
    <source>
        <dbReference type="Proteomes" id="UP000636479"/>
    </source>
</evidence>
<gene>
    <name evidence="4" type="ORF">MIND_00538400</name>
</gene>
<dbReference type="PROSITE" id="PS50822">
    <property type="entry name" value="PIWI"/>
    <property type="match status" value="1"/>
</dbReference>
<dbReference type="InterPro" id="IPR003165">
    <property type="entry name" value="Piwi"/>
</dbReference>
<dbReference type="Pfam" id="PF02170">
    <property type="entry name" value="PAZ"/>
    <property type="match status" value="1"/>
</dbReference>
<evidence type="ECO:0000256" key="1">
    <source>
        <dbReference type="SAM" id="MobiDB-lite"/>
    </source>
</evidence>
<dbReference type="SUPFAM" id="SSF53098">
    <property type="entry name" value="Ribonuclease H-like"/>
    <property type="match status" value="1"/>
</dbReference>
<dbReference type="Gene3D" id="3.40.50.2300">
    <property type="match status" value="1"/>
</dbReference>
<keyword evidence="5" id="KW-1185">Reference proteome</keyword>
<dbReference type="AlphaFoldDB" id="A0A8H6SYE1"/>
<dbReference type="InterPro" id="IPR014811">
    <property type="entry name" value="ArgoL1"/>
</dbReference>
<feature type="domain" description="PAZ" evidence="2">
    <location>
        <begin position="259"/>
        <end position="370"/>
    </location>
</feature>
<evidence type="ECO:0000313" key="4">
    <source>
        <dbReference type="EMBL" id="KAF7307440.1"/>
    </source>
</evidence>
<accession>A0A8H6SYE1</accession>
<dbReference type="SMART" id="SM00950">
    <property type="entry name" value="Piwi"/>
    <property type="match status" value="1"/>
</dbReference>
<dbReference type="InterPro" id="IPR045246">
    <property type="entry name" value="Piwi_ago-like"/>
</dbReference>
<dbReference type="PROSITE" id="PS50821">
    <property type="entry name" value="PAZ"/>
    <property type="match status" value="1"/>
</dbReference>
<feature type="domain" description="Piwi" evidence="3">
    <location>
        <begin position="546"/>
        <end position="856"/>
    </location>
</feature>
<dbReference type="SUPFAM" id="SSF101690">
    <property type="entry name" value="PAZ domain"/>
    <property type="match status" value="1"/>
</dbReference>
<dbReference type="Pfam" id="PF16487">
    <property type="entry name" value="ArgoMid"/>
    <property type="match status" value="1"/>
</dbReference>
<reference evidence="4" key="1">
    <citation type="submission" date="2020-05" db="EMBL/GenBank/DDBJ databases">
        <title>Mycena genomes resolve the evolution of fungal bioluminescence.</title>
        <authorList>
            <person name="Tsai I.J."/>
        </authorList>
    </citation>
    <scope>NUCLEOTIDE SEQUENCE</scope>
    <source>
        <strain evidence="4">171206Taipei</strain>
    </source>
</reference>
<dbReference type="Pfam" id="PF16488">
    <property type="entry name" value="ArgoL2"/>
    <property type="match status" value="1"/>
</dbReference>
<dbReference type="InterPro" id="IPR036397">
    <property type="entry name" value="RNaseH_sf"/>
</dbReference>